<evidence type="ECO:0000313" key="2">
    <source>
        <dbReference type="EMBL" id="MED6208579.1"/>
    </source>
</evidence>
<dbReference type="EMBL" id="JASCZI010241947">
    <property type="protein sequence ID" value="MED6208579.1"/>
    <property type="molecule type" value="Genomic_DNA"/>
</dbReference>
<accession>A0ABU6YER7</accession>
<comment type="caution">
    <text evidence="2">The sequence shown here is derived from an EMBL/GenBank/DDBJ whole genome shotgun (WGS) entry which is preliminary data.</text>
</comment>
<dbReference type="Proteomes" id="UP001341840">
    <property type="component" value="Unassembled WGS sequence"/>
</dbReference>
<keyword evidence="3" id="KW-1185">Reference proteome</keyword>
<evidence type="ECO:0000256" key="1">
    <source>
        <dbReference type="SAM" id="MobiDB-lite"/>
    </source>
</evidence>
<sequence>MPLVVLVPINVVEPDYNSREDSNYEAESPCDSTEEDEEVPNTPTIGGPRLVLLAPIPIHDIAELPSFFQQLDLDTRHVEDPMMEHVVVEYNTDDGVEFMLGHRMRNREAVFMAVKNYSIRRNFEYRVVESDRLMYHCR</sequence>
<proteinExistence type="predicted"/>
<feature type="region of interest" description="Disordered" evidence="1">
    <location>
        <begin position="16"/>
        <end position="44"/>
    </location>
</feature>
<gene>
    <name evidence="2" type="ORF">PIB30_046583</name>
</gene>
<organism evidence="2 3">
    <name type="scientific">Stylosanthes scabra</name>
    <dbReference type="NCBI Taxonomy" id="79078"/>
    <lineage>
        <taxon>Eukaryota</taxon>
        <taxon>Viridiplantae</taxon>
        <taxon>Streptophyta</taxon>
        <taxon>Embryophyta</taxon>
        <taxon>Tracheophyta</taxon>
        <taxon>Spermatophyta</taxon>
        <taxon>Magnoliopsida</taxon>
        <taxon>eudicotyledons</taxon>
        <taxon>Gunneridae</taxon>
        <taxon>Pentapetalae</taxon>
        <taxon>rosids</taxon>
        <taxon>fabids</taxon>
        <taxon>Fabales</taxon>
        <taxon>Fabaceae</taxon>
        <taxon>Papilionoideae</taxon>
        <taxon>50 kb inversion clade</taxon>
        <taxon>dalbergioids sensu lato</taxon>
        <taxon>Dalbergieae</taxon>
        <taxon>Pterocarpus clade</taxon>
        <taxon>Stylosanthes</taxon>
    </lineage>
</organism>
<protein>
    <submittedName>
        <fullName evidence="2">Uncharacterized protein</fullName>
    </submittedName>
</protein>
<reference evidence="2 3" key="1">
    <citation type="journal article" date="2023" name="Plants (Basel)">
        <title>Bridging the Gap: Combining Genomics and Transcriptomics Approaches to Understand Stylosanthes scabra, an Orphan Legume from the Brazilian Caatinga.</title>
        <authorList>
            <person name="Ferreira-Neto J.R.C."/>
            <person name="da Silva M.D."/>
            <person name="Binneck E."/>
            <person name="de Melo N.F."/>
            <person name="da Silva R.H."/>
            <person name="de Melo A.L.T.M."/>
            <person name="Pandolfi V."/>
            <person name="Bustamante F.O."/>
            <person name="Brasileiro-Vidal A.C."/>
            <person name="Benko-Iseppon A.M."/>
        </authorList>
    </citation>
    <scope>NUCLEOTIDE SEQUENCE [LARGE SCALE GENOMIC DNA]</scope>
    <source>
        <tissue evidence="2">Leaves</tissue>
    </source>
</reference>
<evidence type="ECO:0000313" key="3">
    <source>
        <dbReference type="Proteomes" id="UP001341840"/>
    </source>
</evidence>
<name>A0ABU6YER7_9FABA</name>